<proteinExistence type="predicted"/>
<name>A0A813C451_9DINO</name>
<dbReference type="SUPFAM" id="SSF50985">
    <property type="entry name" value="RCC1/BLIP-II"/>
    <property type="match status" value="1"/>
</dbReference>
<protein>
    <submittedName>
        <fullName evidence="1">Trmt10a protein</fullName>
    </submittedName>
</protein>
<dbReference type="OrthoDB" id="427572at2759"/>
<feature type="non-terminal residue" evidence="1">
    <location>
        <position position="266"/>
    </location>
</feature>
<dbReference type="InterPro" id="IPR051553">
    <property type="entry name" value="Ran_GTPase-activating"/>
</dbReference>
<dbReference type="EMBL" id="CAJNJA010088108">
    <property type="protein sequence ID" value="CAE7939191.1"/>
    <property type="molecule type" value="Genomic_DNA"/>
</dbReference>
<accession>A0A813C451</accession>
<dbReference type="PANTHER" id="PTHR45982:SF1">
    <property type="entry name" value="REGULATOR OF CHROMOSOME CONDENSATION"/>
    <property type="match status" value="1"/>
</dbReference>
<dbReference type="InterPro" id="IPR009091">
    <property type="entry name" value="RCC1/BLIP-II"/>
</dbReference>
<evidence type="ECO:0000313" key="1">
    <source>
        <dbReference type="EMBL" id="CAE7939191.1"/>
    </source>
</evidence>
<comment type="caution">
    <text evidence="1">The sequence shown here is derived from an EMBL/GenBank/DDBJ whole genome shotgun (WGS) entry which is preliminary data.</text>
</comment>
<keyword evidence="2" id="KW-1185">Reference proteome</keyword>
<dbReference type="Gene3D" id="2.130.10.30">
    <property type="entry name" value="Regulator of chromosome condensation 1/beta-lactamase-inhibitor protein II"/>
    <property type="match status" value="2"/>
</dbReference>
<dbReference type="PANTHER" id="PTHR45982">
    <property type="entry name" value="REGULATOR OF CHROMOSOME CONDENSATION"/>
    <property type="match status" value="1"/>
</dbReference>
<gene>
    <name evidence="1" type="primary">Trmt10a</name>
    <name evidence="1" type="ORF">SNEC2469_LOCUS33431</name>
</gene>
<organism evidence="1 2">
    <name type="scientific">Symbiodinium necroappetens</name>
    <dbReference type="NCBI Taxonomy" id="1628268"/>
    <lineage>
        <taxon>Eukaryota</taxon>
        <taxon>Sar</taxon>
        <taxon>Alveolata</taxon>
        <taxon>Dinophyceae</taxon>
        <taxon>Suessiales</taxon>
        <taxon>Symbiodiniaceae</taxon>
        <taxon>Symbiodinium</taxon>
    </lineage>
</organism>
<dbReference type="Proteomes" id="UP000601435">
    <property type="component" value="Unassembled WGS sequence"/>
</dbReference>
<sequence>YDTFAALRSDGRVVMWSCSRNACIDHLRGVRLLASARYAFAAVLEEGGKVVAWGDVNQGGDIGAAAEDLVDVCQIEATSSAFAALRSDGVVIPWGEATSGGDPGPFEGVLRRGGFCDIQGSGKAFAAIHREDGSVVTWGSCEGGCEQHRVQSIAATSFSFAALRIDGSVEAWGNHRYGGALDLKKIEDLQEVVQLCGNGGAFAALRSDGRVVVWGHPDYGGEEDCSNLTDVRELRATYGAFAAICGDGKVVTWGDPLEGGGSSFSS</sequence>
<evidence type="ECO:0000313" key="2">
    <source>
        <dbReference type="Proteomes" id="UP000601435"/>
    </source>
</evidence>
<dbReference type="AlphaFoldDB" id="A0A813C451"/>
<reference evidence="1" key="1">
    <citation type="submission" date="2021-02" db="EMBL/GenBank/DDBJ databases">
        <authorList>
            <person name="Dougan E. K."/>
            <person name="Rhodes N."/>
            <person name="Thang M."/>
            <person name="Chan C."/>
        </authorList>
    </citation>
    <scope>NUCLEOTIDE SEQUENCE</scope>
</reference>